<evidence type="ECO:0000259" key="8">
    <source>
        <dbReference type="Pfam" id="PF17042"/>
    </source>
</evidence>
<sequence>MRKIGIIADDLTGASDSGVQFARMGLETRVLFDWKNAAAECVDTDVAVMDTDSRSLPMSDAYARVREAAQYLRELEFQHVYKKLDSTLRGNLGAEIDAVMDTIAFDFAVVAPAYPKIGRVTRGGRHFLNGTPIDQTEMARDPKCPVSESDIPKLLASQSKRKTGLVPLAVLREGEEAVRAQVDRLRQDGVEVMVFDAESDDDMQRIASIMTGYRARILWTGSAGLADVLPETLGLAGRPRPRVAIAPAGKPVLLVAGSISQTTQEQVRRVCEAPHVARVELNPLALLAGEDEQQRELERCVRELEEAVQSGRDMAFYSLATSAHVKGAKELGEARGMTDTDISNRIADALGTAAAAIAARHDLQGMILTGGDTAKAVCRHLGVSGIQLLDEIEPGIPLSRLVGAHPLFVVTKAGAFGTNHTLLHALHVLKGDLEHE</sequence>
<dbReference type="RefSeq" id="WP_271140433.1">
    <property type="nucleotide sequence ID" value="NZ_JAPYYP010000019.1"/>
</dbReference>
<evidence type="ECO:0000256" key="3">
    <source>
        <dbReference type="ARBA" id="ARBA00022741"/>
    </source>
</evidence>
<organism evidence="9 10">
    <name type="scientific">Brevibacillus thermoruber</name>
    <dbReference type="NCBI Taxonomy" id="33942"/>
    <lineage>
        <taxon>Bacteria</taxon>
        <taxon>Bacillati</taxon>
        <taxon>Bacillota</taxon>
        <taxon>Bacilli</taxon>
        <taxon>Bacillales</taxon>
        <taxon>Paenibacillaceae</taxon>
        <taxon>Brevibacillus</taxon>
    </lineage>
</organism>
<dbReference type="Gene3D" id="3.40.980.20">
    <property type="entry name" value="Four-carbon acid sugar kinase, nucleotide binding domain"/>
    <property type="match status" value="1"/>
</dbReference>
<dbReference type="Proteomes" id="UP001151071">
    <property type="component" value="Unassembled WGS sequence"/>
</dbReference>
<dbReference type="AlphaFoldDB" id="A0A9X3TRR2"/>
<proteinExistence type="inferred from homology"/>
<evidence type="ECO:0000256" key="6">
    <source>
        <dbReference type="ARBA" id="ARBA00023277"/>
    </source>
</evidence>
<dbReference type="InterPro" id="IPR010737">
    <property type="entry name" value="4-carb_acid_sugar_kinase_N"/>
</dbReference>
<dbReference type="InterPro" id="IPR031475">
    <property type="entry name" value="NBD_C"/>
</dbReference>
<dbReference type="GO" id="GO:0005524">
    <property type="term" value="F:ATP binding"/>
    <property type="evidence" value="ECO:0007669"/>
    <property type="project" value="UniProtKB-KW"/>
</dbReference>
<dbReference type="InterPro" id="IPR042213">
    <property type="entry name" value="NBD_C_sf"/>
</dbReference>
<reference evidence="9" key="1">
    <citation type="submission" date="2022-12" db="EMBL/GenBank/DDBJ databases">
        <title>Draft genome sequence of the thermophilic strain Brevibacillus thermoruber HT42, isolated from Los Humeros, Puebla, Mexico, with biotechnological potential.</title>
        <authorList>
            <person name="Lara Sanchez J."/>
            <person name="Solis Palacios R."/>
            <person name="Bustos Baena A.S."/>
            <person name="Ruz Baez A.E."/>
            <person name="Espinosa Luna G."/>
            <person name="Oliart Ros R.M."/>
        </authorList>
    </citation>
    <scope>NUCLEOTIDE SEQUENCE</scope>
    <source>
        <strain evidence="9">HT42</strain>
    </source>
</reference>
<feature type="domain" description="Four-carbon acid sugar kinase N-terminal" evidence="7">
    <location>
        <begin position="4"/>
        <end position="228"/>
    </location>
</feature>
<accession>A0A9X3TRR2</accession>
<evidence type="ECO:0000256" key="4">
    <source>
        <dbReference type="ARBA" id="ARBA00022777"/>
    </source>
</evidence>
<protein>
    <submittedName>
        <fullName evidence="9">Four-carbon acid sugar kinase family protein</fullName>
    </submittedName>
</protein>
<comment type="similarity">
    <text evidence="1">Belongs to the four-carbon acid sugar kinase family.</text>
</comment>
<evidence type="ECO:0000256" key="1">
    <source>
        <dbReference type="ARBA" id="ARBA00005715"/>
    </source>
</evidence>
<keyword evidence="6" id="KW-0119">Carbohydrate metabolism</keyword>
<keyword evidence="10" id="KW-1185">Reference proteome</keyword>
<dbReference type="SUPFAM" id="SSF142764">
    <property type="entry name" value="YgbK-like"/>
    <property type="match status" value="1"/>
</dbReference>
<evidence type="ECO:0000313" key="9">
    <source>
        <dbReference type="EMBL" id="MDA5109627.1"/>
    </source>
</evidence>
<evidence type="ECO:0000256" key="2">
    <source>
        <dbReference type="ARBA" id="ARBA00022679"/>
    </source>
</evidence>
<dbReference type="GO" id="GO:0016301">
    <property type="term" value="F:kinase activity"/>
    <property type="evidence" value="ECO:0007669"/>
    <property type="project" value="UniProtKB-KW"/>
</dbReference>
<feature type="domain" description="Four-carbon acid sugar kinase nucleotide binding" evidence="8">
    <location>
        <begin position="253"/>
        <end position="422"/>
    </location>
</feature>
<dbReference type="Pfam" id="PF17042">
    <property type="entry name" value="NBD_C"/>
    <property type="match status" value="1"/>
</dbReference>
<name>A0A9X3TRR2_9BACL</name>
<keyword evidence="5" id="KW-0067">ATP-binding</keyword>
<evidence type="ECO:0000256" key="5">
    <source>
        <dbReference type="ARBA" id="ARBA00022840"/>
    </source>
</evidence>
<gene>
    <name evidence="9" type="ORF">O3V59_14775</name>
</gene>
<evidence type="ECO:0000313" key="10">
    <source>
        <dbReference type="Proteomes" id="UP001151071"/>
    </source>
</evidence>
<comment type="caution">
    <text evidence="9">The sequence shown here is derived from an EMBL/GenBank/DDBJ whole genome shotgun (WGS) entry which is preliminary data.</text>
</comment>
<keyword evidence="4 9" id="KW-0418">Kinase</keyword>
<dbReference type="Gene3D" id="3.40.50.10840">
    <property type="entry name" value="Putative sugar-binding, N-terminal domain"/>
    <property type="match status" value="1"/>
</dbReference>
<keyword evidence="2" id="KW-0808">Transferase</keyword>
<dbReference type="InterPro" id="IPR037051">
    <property type="entry name" value="4-carb_acid_sugar_kinase_N_sf"/>
</dbReference>
<keyword evidence="3" id="KW-0547">Nucleotide-binding</keyword>
<evidence type="ECO:0000259" key="7">
    <source>
        <dbReference type="Pfam" id="PF07005"/>
    </source>
</evidence>
<dbReference type="EMBL" id="JAPYYP010000019">
    <property type="protein sequence ID" value="MDA5109627.1"/>
    <property type="molecule type" value="Genomic_DNA"/>
</dbReference>
<dbReference type="Pfam" id="PF07005">
    <property type="entry name" value="SBD_N"/>
    <property type="match status" value="1"/>
</dbReference>